<comment type="catalytic activity">
    <reaction evidence="18">
        <text>prephenate + H(+) = 3-phenylpyruvate + CO2 + H2O</text>
        <dbReference type="Rhea" id="RHEA:21648"/>
        <dbReference type="ChEBI" id="CHEBI:15377"/>
        <dbReference type="ChEBI" id="CHEBI:15378"/>
        <dbReference type="ChEBI" id="CHEBI:16526"/>
        <dbReference type="ChEBI" id="CHEBI:18005"/>
        <dbReference type="ChEBI" id="CHEBI:29934"/>
        <dbReference type="EC" id="4.2.1.51"/>
    </reaction>
</comment>
<feature type="domain" description="Prephenate dehydratase" evidence="21">
    <location>
        <begin position="88"/>
        <end position="265"/>
    </location>
</feature>
<comment type="subcellular location">
    <subcellularLocation>
        <location evidence="3">Cytoplasm</location>
    </subcellularLocation>
</comment>
<dbReference type="PROSITE" id="PS51168">
    <property type="entry name" value="CHORISMATE_MUT_2"/>
    <property type="match status" value="1"/>
</dbReference>
<evidence type="ECO:0000256" key="9">
    <source>
        <dbReference type="ARBA" id="ARBA00022490"/>
    </source>
</evidence>
<keyword evidence="10" id="KW-0028">Amino-acid biosynthesis</keyword>
<dbReference type="GO" id="GO:0009094">
    <property type="term" value="P:L-phenylalanine biosynthetic process"/>
    <property type="evidence" value="ECO:0007669"/>
    <property type="project" value="UniProtKB-UniPathway"/>
</dbReference>
<reference evidence="23 24" key="1">
    <citation type="submission" date="2019-07" db="EMBL/GenBank/DDBJ databases">
        <title>Rapid identification of Enteric Bacteria from Whole Genome Sequences (WGS) using Average Nucleotide Identity (ANI).</title>
        <authorList>
            <person name="Lane C."/>
        </authorList>
    </citation>
    <scope>NUCLEOTIDE SEQUENCE [LARGE SCALE GENOMIC DNA]</scope>
    <source>
        <strain evidence="23 24">2016D-0250</strain>
    </source>
</reference>
<evidence type="ECO:0000256" key="3">
    <source>
        <dbReference type="ARBA" id="ARBA00004496"/>
    </source>
</evidence>
<dbReference type="InterPro" id="IPR010957">
    <property type="entry name" value="G/b/e-P-prot_chorismate_mutase"/>
</dbReference>
<dbReference type="UniPathway" id="UPA00120">
    <property type="reaction ID" value="UER00203"/>
</dbReference>
<evidence type="ECO:0000256" key="14">
    <source>
        <dbReference type="ARBA" id="ARBA00023239"/>
    </source>
</evidence>
<gene>
    <name evidence="23" type="primary">pheA</name>
    <name evidence="23" type="ORF">FPD46_02990</name>
</gene>
<dbReference type="SUPFAM" id="SSF55021">
    <property type="entry name" value="ACT-like"/>
    <property type="match status" value="1"/>
</dbReference>
<dbReference type="PROSITE" id="PS00858">
    <property type="entry name" value="PREPHENATE_DEHYDR_2"/>
    <property type="match status" value="1"/>
</dbReference>
<feature type="domain" description="Chorismate mutase" evidence="20">
    <location>
        <begin position="1"/>
        <end position="88"/>
    </location>
</feature>
<evidence type="ECO:0000256" key="16">
    <source>
        <dbReference type="ARBA" id="ARBA00031175"/>
    </source>
</evidence>
<dbReference type="PIRSF" id="PIRSF001500">
    <property type="entry name" value="Chor_mut_pdt_Ppr"/>
    <property type="match status" value="1"/>
</dbReference>
<evidence type="ECO:0000256" key="11">
    <source>
        <dbReference type="ARBA" id="ARBA00023141"/>
    </source>
</evidence>
<dbReference type="CDD" id="cd04905">
    <property type="entry name" value="ACT_CM-PDT"/>
    <property type="match status" value="1"/>
</dbReference>
<dbReference type="GO" id="GO:0004664">
    <property type="term" value="F:prephenate dehydratase activity"/>
    <property type="evidence" value="ECO:0007669"/>
    <property type="project" value="UniProtKB-EC"/>
</dbReference>
<dbReference type="InterPro" id="IPR018528">
    <property type="entry name" value="Preph_deHydtase_CS"/>
</dbReference>
<evidence type="ECO:0000313" key="23">
    <source>
        <dbReference type="EMBL" id="TXE83172.1"/>
    </source>
</evidence>
<evidence type="ECO:0000256" key="17">
    <source>
        <dbReference type="ARBA" id="ARBA00031520"/>
    </source>
</evidence>
<proteinExistence type="predicted"/>
<dbReference type="UniPathway" id="UPA00121">
    <property type="reaction ID" value="UER00345"/>
</dbReference>
<dbReference type="RefSeq" id="WP_147575273.1">
    <property type="nucleotide sequence ID" value="NZ_VOWB01000028.1"/>
</dbReference>
<dbReference type="InterPro" id="IPR008242">
    <property type="entry name" value="Chor_mutase/pphenate_deHydtase"/>
</dbReference>
<evidence type="ECO:0000256" key="7">
    <source>
        <dbReference type="ARBA" id="ARBA00013147"/>
    </source>
</evidence>
<dbReference type="InterPro" id="IPR002701">
    <property type="entry name" value="CM_II_prokaryot"/>
</dbReference>
<dbReference type="InterPro" id="IPR045865">
    <property type="entry name" value="ACT-like_dom_sf"/>
</dbReference>
<comment type="pathway">
    <text evidence="5">Metabolic intermediate biosynthesis; prephenate biosynthesis; prephenate from chorismate: step 1/1.</text>
</comment>
<dbReference type="Gene3D" id="3.30.70.260">
    <property type="match status" value="1"/>
</dbReference>
<evidence type="ECO:0000259" key="22">
    <source>
        <dbReference type="PROSITE" id="PS51671"/>
    </source>
</evidence>
<evidence type="ECO:0000256" key="8">
    <source>
        <dbReference type="ARBA" id="ARBA00014401"/>
    </source>
</evidence>
<dbReference type="SUPFAM" id="SSF48600">
    <property type="entry name" value="Chorismate mutase II"/>
    <property type="match status" value="1"/>
</dbReference>
<feature type="site" description="Essential for prephenate dehydratase activity" evidence="19">
    <location>
        <position position="258"/>
    </location>
</feature>
<name>A0A5C7DQ51_9BACT</name>
<evidence type="ECO:0000256" key="1">
    <source>
        <dbReference type="ARBA" id="ARBA00000824"/>
    </source>
</evidence>
<dbReference type="PROSITE" id="PS51671">
    <property type="entry name" value="ACT"/>
    <property type="match status" value="1"/>
</dbReference>
<feature type="domain" description="ACT" evidence="22">
    <location>
        <begin position="277"/>
        <end position="355"/>
    </location>
</feature>
<dbReference type="SMART" id="SM00830">
    <property type="entry name" value="CM_2"/>
    <property type="match status" value="1"/>
</dbReference>
<comment type="catalytic activity">
    <reaction evidence="1">
        <text>chorismate = prephenate</text>
        <dbReference type="Rhea" id="RHEA:13897"/>
        <dbReference type="ChEBI" id="CHEBI:29748"/>
        <dbReference type="ChEBI" id="CHEBI:29934"/>
        <dbReference type="EC" id="5.4.99.5"/>
    </reaction>
</comment>
<comment type="pathway">
    <text evidence="4">Amino-acid biosynthesis; L-phenylalanine biosynthesis; phenylpyruvate from prephenate: step 1/1.</text>
</comment>
<keyword evidence="9" id="KW-0963">Cytoplasm</keyword>
<dbReference type="PANTHER" id="PTHR21022">
    <property type="entry name" value="PREPHENATE DEHYDRATASE P PROTEIN"/>
    <property type="match status" value="1"/>
</dbReference>
<evidence type="ECO:0000256" key="13">
    <source>
        <dbReference type="ARBA" id="ARBA00023235"/>
    </source>
</evidence>
<evidence type="ECO:0000256" key="10">
    <source>
        <dbReference type="ARBA" id="ARBA00022605"/>
    </source>
</evidence>
<dbReference type="Proteomes" id="UP000321310">
    <property type="component" value="Unassembled WGS sequence"/>
</dbReference>
<accession>A0A5C7DQ51</accession>
<organism evidence="23 24">
    <name type="scientific">Campylobacter peloridis</name>
    <dbReference type="NCBI Taxonomy" id="488546"/>
    <lineage>
        <taxon>Bacteria</taxon>
        <taxon>Pseudomonadati</taxon>
        <taxon>Campylobacterota</taxon>
        <taxon>Epsilonproteobacteria</taxon>
        <taxon>Campylobacterales</taxon>
        <taxon>Campylobacteraceae</taxon>
        <taxon>Campylobacter</taxon>
    </lineage>
</organism>
<dbReference type="InterPro" id="IPR036979">
    <property type="entry name" value="CM_dom_sf"/>
</dbReference>
<keyword evidence="11" id="KW-0057">Aromatic amino acid biosynthesis</keyword>
<dbReference type="GO" id="GO:0004106">
    <property type="term" value="F:chorismate mutase activity"/>
    <property type="evidence" value="ECO:0007669"/>
    <property type="project" value="UniProtKB-EC"/>
</dbReference>
<evidence type="ECO:0000259" key="20">
    <source>
        <dbReference type="PROSITE" id="PS51168"/>
    </source>
</evidence>
<evidence type="ECO:0000256" key="6">
    <source>
        <dbReference type="ARBA" id="ARBA00012404"/>
    </source>
</evidence>
<comment type="caution">
    <text evidence="23">The sequence shown here is derived from an EMBL/GenBank/DDBJ whole genome shotgun (WGS) entry which is preliminary data.</text>
</comment>
<evidence type="ECO:0000313" key="24">
    <source>
        <dbReference type="Proteomes" id="UP000321310"/>
    </source>
</evidence>
<dbReference type="SUPFAM" id="SSF53850">
    <property type="entry name" value="Periplasmic binding protein-like II"/>
    <property type="match status" value="1"/>
</dbReference>
<keyword evidence="15" id="KW-0511">Multifunctional enzyme</keyword>
<dbReference type="GO" id="GO:0005737">
    <property type="term" value="C:cytoplasm"/>
    <property type="evidence" value="ECO:0007669"/>
    <property type="project" value="UniProtKB-SubCell"/>
</dbReference>
<dbReference type="EMBL" id="VOWB01000028">
    <property type="protein sequence ID" value="TXE83172.1"/>
    <property type="molecule type" value="Genomic_DNA"/>
</dbReference>
<dbReference type="InterPro" id="IPR002912">
    <property type="entry name" value="ACT_dom"/>
</dbReference>
<dbReference type="Gene3D" id="3.40.190.10">
    <property type="entry name" value="Periplasmic binding protein-like II"/>
    <property type="match status" value="2"/>
</dbReference>
<dbReference type="PANTHER" id="PTHR21022:SF19">
    <property type="entry name" value="PREPHENATE DEHYDRATASE-RELATED"/>
    <property type="match status" value="1"/>
</dbReference>
<dbReference type="AlphaFoldDB" id="A0A5C7DQ51"/>
<dbReference type="Pfam" id="PF01817">
    <property type="entry name" value="CM_2"/>
    <property type="match status" value="1"/>
</dbReference>
<evidence type="ECO:0000256" key="19">
    <source>
        <dbReference type="PIRSR" id="PIRSR001500-2"/>
    </source>
</evidence>
<dbReference type="EC" id="4.2.1.51" evidence="7"/>
<sequence length="357" mass="40673">MKDLENLRNKIDAIDDQILNLLNERMLYVKDIGTIKQNLGGSIYRPERERAIINRLKSYNQGILDQNAIEAIYQEIFAVSRNLEMPQSIAYLGPEGSYTHQVARSRFGAMSRYIPLATIEDVFKELNNKETKYAVVPVENNTAGAVGVTLDCLGKYEDVKIFAEIYMDIHHSFVSMNENLKDIKRIYSHPQGYNQCRNFLESHGLEKVEFIASKSTANAAYLASQDINSAAICSKIAAKLYNVPILFEKIEDNLANRTRFLILSDIKIPKMPHCKTSILALTAHKPGGLSDLLYEFKKEGINLTKLESRPIKTREFIHSFYIDFQGHIDDENVQRVLQKAENVKWLGSYLSGENNEI</sequence>
<dbReference type="NCBIfam" id="TIGR01807">
    <property type="entry name" value="CM_P2"/>
    <property type="match status" value="1"/>
</dbReference>
<comment type="function">
    <text evidence="2">Catalyzes the Claisen rearrangement of chorismate to prephenate and the decarboxylation/dehydration of prephenate to phenylpyruvate.</text>
</comment>
<evidence type="ECO:0000256" key="12">
    <source>
        <dbReference type="ARBA" id="ARBA00023222"/>
    </source>
</evidence>
<evidence type="ECO:0000256" key="4">
    <source>
        <dbReference type="ARBA" id="ARBA00004741"/>
    </source>
</evidence>
<dbReference type="InterPro" id="IPR036263">
    <property type="entry name" value="Chorismate_II_sf"/>
</dbReference>
<dbReference type="NCBIfam" id="NF008865">
    <property type="entry name" value="PRK11898.1"/>
    <property type="match status" value="1"/>
</dbReference>
<keyword evidence="12" id="KW-0584">Phenylalanine biosynthesis</keyword>
<dbReference type="Pfam" id="PF00800">
    <property type="entry name" value="PDT"/>
    <property type="match status" value="1"/>
</dbReference>
<dbReference type="PROSITE" id="PS00857">
    <property type="entry name" value="PREPHENATE_DEHYDR_1"/>
    <property type="match status" value="1"/>
</dbReference>
<dbReference type="InterPro" id="IPR001086">
    <property type="entry name" value="Preph_deHydtase"/>
</dbReference>
<dbReference type="GO" id="GO:0046417">
    <property type="term" value="P:chorismate metabolic process"/>
    <property type="evidence" value="ECO:0007669"/>
    <property type="project" value="InterPro"/>
</dbReference>
<dbReference type="EC" id="5.4.99.5" evidence="6"/>
<dbReference type="Gene3D" id="1.20.59.10">
    <property type="entry name" value="Chorismate mutase"/>
    <property type="match status" value="1"/>
</dbReference>
<evidence type="ECO:0000256" key="2">
    <source>
        <dbReference type="ARBA" id="ARBA00002364"/>
    </source>
</evidence>
<evidence type="ECO:0000256" key="5">
    <source>
        <dbReference type="ARBA" id="ARBA00004817"/>
    </source>
</evidence>
<keyword evidence="13" id="KW-0413">Isomerase</keyword>
<evidence type="ECO:0000256" key="15">
    <source>
        <dbReference type="ARBA" id="ARBA00023268"/>
    </source>
</evidence>
<evidence type="ECO:0000256" key="18">
    <source>
        <dbReference type="ARBA" id="ARBA00047848"/>
    </source>
</evidence>
<dbReference type="PROSITE" id="PS51171">
    <property type="entry name" value="PREPHENATE_DEHYDR_3"/>
    <property type="match status" value="1"/>
</dbReference>
<evidence type="ECO:0000259" key="21">
    <source>
        <dbReference type="PROSITE" id="PS51171"/>
    </source>
</evidence>
<dbReference type="CDD" id="cd13630">
    <property type="entry name" value="PBP2_PDT_1"/>
    <property type="match status" value="1"/>
</dbReference>
<protein>
    <recommendedName>
        <fullName evidence="8">Bifunctional chorismate mutase/prephenate dehydratase</fullName>
        <ecNumber evidence="7">4.2.1.51</ecNumber>
        <ecNumber evidence="6">5.4.99.5</ecNumber>
    </recommendedName>
    <alternativeName>
        <fullName evidence="17">Chorismate mutase-prephenate dehydratase</fullName>
    </alternativeName>
    <alternativeName>
        <fullName evidence="16">p-protein</fullName>
    </alternativeName>
</protein>
<keyword evidence="14 23" id="KW-0456">Lyase</keyword>